<evidence type="ECO:0000256" key="1">
    <source>
        <dbReference type="SAM" id="MobiDB-lite"/>
    </source>
</evidence>
<dbReference type="PANTHER" id="PTHR43908">
    <property type="entry name" value="AT29763P-RELATED"/>
    <property type="match status" value="1"/>
</dbReference>
<dbReference type="CDD" id="cd06257">
    <property type="entry name" value="DnaJ"/>
    <property type="match status" value="1"/>
</dbReference>
<feature type="transmembrane region" description="Helical" evidence="2">
    <location>
        <begin position="207"/>
        <end position="225"/>
    </location>
</feature>
<dbReference type="InterPro" id="IPR051100">
    <property type="entry name" value="DnaJ_subfamily_B/C"/>
</dbReference>
<dbReference type="SMART" id="SM00271">
    <property type="entry name" value="DnaJ"/>
    <property type="match status" value="1"/>
</dbReference>
<accession>A0AAN7W4L0</accession>
<dbReference type="GO" id="GO:0030544">
    <property type="term" value="F:Hsp70 protein binding"/>
    <property type="evidence" value="ECO:0007669"/>
    <property type="project" value="TreeGrafter"/>
</dbReference>
<dbReference type="GO" id="GO:0005789">
    <property type="term" value="C:endoplasmic reticulum membrane"/>
    <property type="evidence" value="ECO:0007669"/>
    <property type="project" value="TreeGrafter"/>
</dbReference>
<evidence type="ECO:0000259" key="3">
    <source>
        <dbReference type="PROSITE" id="PS50076"/>
    </source>
</evidence>
<dbReference type="PROSITE" id="PS50076">
    <property type="entry name" value="DNAJ_2"/>
    <property type="match status" value="1"/>
</dbReference>
<gene>
    <name evidence="4" type="ORF">RI543_001475</name>
</gene>
<dbReference type="InterPro" id="IPR001623">
    <property type="entry name" value="DnaJ_domain"/>
</dbReference>
<feature type="region of interest" description="Disordered" evidence="1">
    <location>
        <begin position="85"/>
        <end position="111"/>
    </location>
</feature>
<dbReference type="Proteomes" id="UP001306508">
    <property type="component" value="Unassembled WGS sequence"/>
</dbReference>
<evidence type="ECO:0000313" key="5">
    <source>
        <dbReference type="Proteomes" id="UP001306508"/>
    </source>
</evidence>
<dbReference type="SUPFAM" id="SSF46565">
    <property type="entry name" value="Chaperone J-domain"/>
    <property type="match status" value="1"/>
</dbReference>
<sequence length="226" mass="25593">MTTKYTSEQEQVALEILSKDKHAFYEILKIERTASDGEIKKAYRKLAIKLHPDKNPHPKASEAFKIINRAFEVLSDSNKRHIYDRIGRDPDDRSIPSFSESNNGTSHASGFSGGIPSQFFSNRYQAGGPEDIFEFLFNMNGMGGPFGPGNPFMHAGGGPTTFTFGPGGFRAYTNGNPRASAFQRRQHEQRARRAHDNETRYQEILRVLLPLLFFFLLPILERLFFG</sequence>
<dbReference type="AlphaFoldDB" id="A0AAN7W4L0"/>
<dbReference type="InterPro" id="IPR018253">
    <property type="entry name" value="DnaJ_domain_CS"/>
</dbReference>
<feature type="compositionally biased region" description="Basic and acidic residues" evidence="1">
    <location>
        <begin position="85"/>
        <end position="94"/>
    </location>
</feature>
<evidence type="ECO:0000313" key="4">
    <source>
        <dbReference type="EMBL" id="KAK5781084.1"/>
    </source>
</evidence>
<feature type="compositionally biased region" description="Polar residues" evidence="1">
    <location>
        <begin position="96"/>
        <end position="109"/>
    </location>
</feature>
<name>A0AAN7W4L0_9SACH</name>
<keyword evidence="2" id="KW-1133">Transmembrane helix</keyword>
<feature type="domain" description="J" evidence="3">
    <location>
        <begin position="23"/>
        <end position="87"/>
    </location>
</feature>
<protein>
    <recommendedName>
        <fullName evidence="3">J domain-containing protein</fullName>
    </recommendedName>
</protein>
<dbReference type="Gene3D" id="1.10.287.110">
    <property type="entry name" value="DnaJ domain"/>
    <property type="match status" value="1"/>
</dbReference>
<keyword evidence="2" id="KW-0812">Transmembrane</keyword>
<keyword evidence="5" id="KW-1185">Reference proteome</keyword>
<dbReference type="EMBL" id="JAWIZZ010000038">
    <property type="protein sequence ID" value="KAK5781084.1"/>
    <property type="molecule type" value="Genomic_DNA"/>
</dbReference>
<dbReference type="InterPro" id="IPR036869">
    <property type="entry name" value="J_dom_sf"/>
</dbReference>
<reference evidence="5" key="1">
    <citation type="submission" date="2023-07" db="EMBL/GenBank/DDBJ databases">
        <title>A draft genome of Kazachstania heterogenica Y-27499.</title>
        <authorList>
            <person name="Donic C."/>
            <person name="Kralova J.S."/>
            <person name="Fidel L."/>
            <person name="Ben-Dor S."/>
            <person name="Jung S."/>
        </authorList>
    </citation>
    <scope>NUCLEOTIDE SEQUENCE [LARGE SCALE GENOMIC DNA]</scope>
    <source>
        <strain evidence="5">Y27499</strain>
    </source>
</reference>
<dbReference type="Pfam" id="PF00226">
    <property type="entry name" value="DnaJ"/>
    <property type="match status" value="1"/>
</dbReference>
<keyword evidence="2" id="KW-0472">Membrane</keyword>
<evidence type="ECO:0000256" key="2">
    <source>
        <dbReference type="SAM" id="Phobius"/>
    </source>
</evidence>
<organism evidence="4 5">
    <name type="scientific">Arxiozyma heterogenica</name>
    <dbReference type="NCBI Taxonomy" id="278026"/>
    <lineage>
        <taxon>Eukaryota</taxon>
        <taxon>Fungi</taxon>
        <taxon>Dikarya</taxon>
        <taxon>Ascomycota</taxon>
        <taxon>Saccharomycotina</taxon>
        <taxon>Saccharomycetes</taxon>
        <taxon>Saccharomycetales</taxon>
        <taxon>Saccharomycetaceae</taxon>
        <taxon>Arxiozyma</taxon>
    </lineage>
</organism>
<dbReference type="PANTHER" id="PTHR43908:SF3">
    <property type="entry name" value="AT29763P-RELATED"/>
    <property type="match status" value="1"/>
</dbReference>
<dbReference type="PROSITE" id="PS00636">
    <property type="entry name" value="DNAJ_1"/>
    <property type="match status" value="1"/>
</dbReference>
<proteinExistence type="predicted"/>
<comment type="caution">
    <text evidence="4">The sequence shown here is derived from an EMBL/GenBank/DDBJ whole genome shotgun (WGS) entry which is preliminary data.</text>
</comment>
<dbReference type="GO" id="GO:0071218">
    <property type="term" value="P:cellular response to misfolded protein"/>
    <property type="evidence" value="ECO:0007669"/>
    <property type="project" value="TreeGrafter"/>
</dbReference>
<dbReference type="PRINTS" id="PR00625">
    <property type="entry name" value="JDOMAIN"/>
</dbReference>